<name>A0A510UKQ8_ALIFS</name>
<keyword evidence="4 6" id="KW-0808">Transferase</keyword>
<protein>
    <recommendedName>
        <fullName evidence="6">Aminotransferase</fullName>
        <ecNumber evidence="6">2.6.1.-</ecNumber>
    </recommendedName>
</protein>
<dbReference type="RefSeq" id="WP_146865517.1">
    <property type="nucleotide sequence ID" value="NZ_BJTZ01000024.1"/>
</dbReference>
<evidence type="ECO:0000256" key="4">
    <source>
        <dbReference type="ARBA" id="ARBA00022679"/>
    </source>
</evidence>
<comment type="similarity">
    <text evidence="2 6">Belongs to the class-I pyridoxal-phosphate-dependent aminotransferase family.</text>
</comment>
<dbReference type="Proteomes" id="UP000321787">
    <property type="component" value="Unassembled WGS sequence"/>
</dbReference>
<sequence>MNSTRLENIAPAKSIVINQKVYEKRRNGQDVTVLSLGEAYFSIPDFGFNELDHNVGYHYSDSQGMPELRDRIEEYYKYNNNISVSKDNIIISAGSKALTLNYMLGILNSNDEVLLHEPAWLSYEDQAKLCDATVTYIPYKEEISSFEKYFTDKTKLIVINNPNNPSGLIYKHEELRRLIELANINGIYVLVDEAYSDFISDSFKSAAEWINEFDNLCVINSMSKNFGMSGWRIGYAIANDKIIKSLTVLNQHTITCAPTILQMYFSKYMKEIYNICKPQLRELINKRKKVESLLHKYDIPYLEGSATFYFFIDISKSKYSGDDLSVILMDEHSIATVPGSAYGKTTGKFLRVSIGTESFEKIDNALKIISEYLKNE</sequence>
<dbReference type="CDD" id="cd00609">
    <property type="entry name" value="AAT_like"/>
    <property type="match status" value="1"/>
</dbReference>
<proteinExistence type="inferred from homology"/>
<dbReference type="Pfam" id="PF00155">
    <property type="entry name" value="Aminotran_1_2"/>
    <property type="match status" value="1"/>
</dbReference>
<comment type="cofactor">
    <cofactor evidence="1 6">
        <name>pyridoxal 5'-phosphate</name>
        <dbReference type="ChEBI" id="CHEBI:597326"/>
    </cofactor>
</comment>
<dbReference type="InterPro" id="IPR015424">
    <property type="entry name" value="PyrdxlP-dep_Trfase"/>
</dbReference>
<feature type="domain" description="Aminotransferase class I/classII large" evidence="7">
    <location>
        <begin position="58"/>
        <end position="368"/>
    </location>
</feature>
<dbReference type="PROSITE" id="PS00105">
    <property type="entry name" value="AA_TRANSFER_CLASS_1"/>
    <property type="match status" value="1"/>
</dbReference>
<evidence type="ECO:0000256" key="5">
    <source>
        <dbReference type="ARBA" id="ARBA00022898"/>
    </source>
</evidence>
<dbReference type="InterPro" id="IPR050596">
    <property type="entry name" value="AspAT/PAT-like"/>
</dbReference>
<evidence type="ECO:0000256" key="3">
    <source>
        <dbReference type="ARBA" id="ARBA00022576"/>
    </source>
</evidence>
<keyword evidence="3 6" id="KW-0032">Aminotransferase</keyword>
<dbReference type="EMBL" id="BJTZ01000024">
    <property type="protein sequence ID" value="GEK15076.1"/>
    <property type="molecule type" value="Genomic_DNA"/>
</dbReference>
<gene>
    <name evidence="8" type="ORF">AFI02nite_31120</name>
</gene>
<dbReference type="InterPro" id="IPR015422">
    <property type="entry name" value="PyrdxlP-dep_Trfase_small"/>
</dbReference>
<evidence type="ECO:0000259" key="7">
    <source>
        <dbReference type="Pfam" id="PF00155"/>
    </source>
</evidence>
<evidence type="ECO:0000313" key="8">
    <source>
        <dbReference type="EMBL" id="GEK15076.1"/>
    </source>
</evidence>
<accession>A0A510UKQ8</accession>
<dbReference type="GO" id="GO:0006520">
    <property type="term" value="P:amino acid metabolic process"/>
    <property type="evidence" value="ECO:0007669"/>
    <property type="project" value="InterPro"/>
</dbReference>
<dbReference type="PANTHER" id="PTHR46383">
    <property type="entry name" value="ASPARTATE AMINOTRANSFERASE"/>
    <property type="match status" value="1"/>
</dbReference>
<reference evidence="8 9" key="1">
    <citation type="submission" date="2019-07" db="EMBL/GenBank/DDBJ databases">
        <title>Whole genome shotgun sequence of Aliivibrio fischeri NBRC 101058.</title>
        <authorList>
            <person name="Hosoyama A."/>
            <person name="Uohara A."/>
            <person name="Ohji S."/>
            <person name="Ichikawa N."/>
        </authorList>
    </citation>
    <scope>NUCLEOTIDE SEQUENCE [LARGE SCALE GENOMIC DNA]</scope>
    <source>
        <strain evidence="8 9">NBRC 101058</strain>
    </source>
</reference>
<evidence type="ECO:0000313" key="9">
    <source>
        <dbReference type="Proteomes" id="UP000321787"/>
    </source>
</evidence>
<dbReference type="InterPro" id="IPR004839">
    <property type="entry name" value="Aminotransferase_I/II_large"/>
</dbReference>
<dbReference type="GO" id="GO:0030170">
    <property type="term" value="F:pyridoxal phosphate binding"/>
    <property type="evidence" value="ECO:0007669"/>
    <property type="project" value="InterPro"/>
</dbReference>
<dbReference type="SUPFAM" id="SSF53383">
    <property type="entry name" value="PLP-dependent transferases"/>
    <property type="match status" value="1"/>
</dbReference>
<dbReference type="InterPro" id="IPR015421">
    <property type="entry name" value="PyrdxlP-dep_Trfase_major"/>
</dbReference>
<dbReference type="InterPro" id="IPR004838">
    <property type="entry name" value="NHTrfase_class1_PyrdxlP-BS"/>
</dbReference>
<evidence type="ECO:0000256" key="6">
    <source>
        <dbReference type="RuleBase" id="RU000481"/>
    </source>
</evidence>
<dbReference type="Gene3D" id="3.40.640.10">
    <property type="entry name" value="Type I PLP-dependent aspartate aminotransferase-like (Major domain)"/>
    <property type="match status" value="1"/>
</dbReference>
<dbReference type="Gene3D" id="3.90.1150.10">
    <property type="entry name" value="Aspartate Aminotransferase, domain 1"/>
    <property type="match status" value="1"/>
</dbReference>
<organism evidence="8 9">
    <name type="scientific">Aliivibrio fischeri</name>
    <name type="common">Vibrio fischeri</name>
    <dbReference type="NCBI Taxonomy" id="668"/>
    <lineage>
        <taxon>Bacteria</taxon>
        <taxon>Pseudomonadati</taxon>
        <taxon>Pseudomonadota</taxon>
        <taxon>Gammaproteobacteria</taxon>
        <taxon>Vibrionales</taxon>
        <taxon>Vibrionaceae</taxon>
        <taxon>Aliivibrio</taxon>
    </lineage>
</organism>
<dbReference type="GO" id="GO:0008483">
    <property type="term" value="F:transaminase activity"/>
    <property type="evidence" value="ECO:0007669"/>
    <property type="project" value="UniProtKB-KW"/>
</dbReference>
<dbReference type="AlphaFoldDB" id="A0A510UKQ8"/>
<evidence type="ECO:0000256" key="2">
    <source>
        <dbReference type="ARBA" id="ARBA00007441"/>
    </source>
</evidence>
<evidence type="ECO:0000256" key="1">
    <source>
        <dbReference type="ARBA" id="ARBA00001933"/>
    </source>
</evidence>
<keyword evidence="5" id="KW-0663">Pyridoxal phosphate</keyword>
<dbReference type="EC" id="2.6.1.-" evidence="6"/>
<comment type="caution">
    <text evidence="8">The sequence shown here is derived from an EMBL/GenBank/DDBJ whole genome shotgun (WGS) entry which is preliminary data.</text>
</comment>